<dbReference type="SUPFAM" id="SSF56112">
    <property type="entry name" value="Protein kinase-like (PK-like)"/>
    <property type="match status" value="1"/>
</dbReference>
<comment type="caution">
    <text evidence="1">The sequence shown here is derived from an EMBL/GenBank/DDBJ whole genome shotgun (WGS) entry which is preliminary data.</text>
</comment>
<gene>
    <name evidence="1" type="ORF">F5147DRAFT_748530</name>
</gene>
<dbReference type="OrthoDB" id="5987198at2759"/>
<dbReference type="EMBL" id="JABBWM010000133">
    <property type="protein sequence ID" value="KAG2087361.1"/>
    <property type="molecule type" value="Genomic_DNA"/>
</dbReference>
<reference evidence="1" key="1">
    <citation type="journal article" date="2020" name="New Phytol.">
        <title>Comparative genomics reveals dynamic genome evolution in host specialist ectomycorrhizal fungi.</title>
        <authorList>
            <person name="Lofgren L.A."/>
            <person name="Nguyen N.H."/>
            <person name="Vilgalys R."/>
            <person name="Ruytinx J."/>
            <person name="Liao H.L."/>
            <person name="Branco S."/>
            <person name="Kuo A."/>
            <person name="LaButti K."/>
            <person name="Lipzen A."/>
            <person name="Andreopoulos W."/>
            <person name="Pangilinan J."/>
            <person name="Riley R."/>
            <person name="Hundley H."/>
            <person name="Na H."/>
            <person name="Barry K."/>
            <person name="Grigoriev I.V."/>
            <person name="Stajich J.E."/>
            <person name="Kennedy P.G."/>
        </authorList>
    </citation>
    <scope>NUCLEOTIDE SEQUENCE</scope>
    <source>
        <strain evidence="1">FC423</strain>
    </source>
</reference>
<dbReference type="GeneID" id="64702340"/>
<evidence type="ECO:0008006" key="3">
    <source>
        <dbReference type="Google" id="ProtNLM"/>
    </source>
</evidence>
<name>A0A9P7JLG7_9AGAM</name>
<evidence type="ECO:0000313" key="1">
    <source>
        <dbReference type="EMBL" id="KAG2087361.1"/>
    </source>
</evidence>
<dbReference type="Proteomes" id="UP000823399">
    <property type="component" value="Unassembled WGS sequence"/>
</dbReference>
<sequence length="188" mass="21788">MLDARRTQDGARVSLKCIDIEIGRFFSSLPLIQDPANHCVPIYACGHPLTIILTSIHNDMSKDFKSVARHCARMQSPPRYHYIDFGISRKYDASWKPPYMFVEDYTKPWNPFPTDIWSWVYMPSKTFFNVSVYSGVEFLTGLVSDMMHSDPAQRPNMDDIFSRLQILRQVLRKLKLRSQVAHNGEISL</sequence>
<dbReference type="InterPro" id="IPR011009">
    <property type="entry name" value="Kinase-like_dom_sf"/>
</dbReference>
<accession>A0A9P7JLG7</accession>
<proteinExistence type="predicted"/>
<organism evidence="1 2">
    <name type="scientific">Suillus discolor</name>
    <dbReference type="NCBI Taxonomy" id="1912936"/>
    <lineage>
        <taxon>Eukaryota</taxon>
        <taxon>Fungi</taxon>
        <taxon>Dikarya</taxon>
        <taxon>Basidiomycota</taxon>
        <taxon>Agaricomycotina</taxon>
        <taxon>Agaricomycetes</taxon>
        <taxon>Agaricomycetidae</taxon>
        <taxon>Boletales</taxon>
        <taxon>Suillineae</taxon>
        <taxon>Suillaceae</taxon>
        <taxon>Suillus</taxon>
    </lineage>
</organism>
<protein>
    <recommendedName>
        <fullName evidence="3">Protein kinase domain-containing protein</fullName>
    </recommendedName>
</protein>
<evidence type="ECO:0000313" key="2">
    <source>
        <dbReference type="Proteomes" id="UP000823399"/>
    </source>
</evidence>
<keyword evidence="2" id="KW-1185">Reference proteome</keyword>
<dbReference type="AlphaFoldDB" id="A0A9P7JLG7"/>
<dbReference type="RefSeq" id="XP_041285173.1">
    <property type="nucleotide sequence ID" value="XM_041440081.1"/>
</dbReference>